<evidence type="ECO:0000256" key="4">
    <source>
        <dbReference type="ARBA" id="ARBA00023002"/>
    </source>
</evidence>
<accession>A0ABR4IX87</accession>
<dbReference type="EMBL" id="JBFXLS010000009">
    <property type="protein sequence ID" value="KAL2831477.1"/>
    <property type="molecule type" value="Genomic_DNA"/>
</dbReference>
<dbReference type="SUPFAM" id="SSF51905">
    <property type="entry name" value="FAD/NAD(P)-binding domain"/>
    <property type="match status" value="2"/>
</dbReference>
<feature type="domain" description="External alternative NADH-ubiquinone oxidoreductase-like C-terminal" evidence="8">
    <location>
        <begin position="460"/>
        <end position="522"/>
    </location>
</feature>
<organism evidence="9 10">
    <name type="scientific">Aspergillus cavernicola</name>
    <dbReference type="NCBI Taxonomy" id="176166"/>
    <lineage>
        <taxon>Eukaryota</taxon>
        <taxon>Fungi</taxon>
        <taxon>Dikarya</taxon>
        <taxon>Ascomycota</taxon>
        <taxon>Pezizomycotina</taxon>
        <taxon>Eurotiomycetes</taxon>
        <taxon>Eurotiomycetidae</taxon>
        <taxon>Eurotiales</taxon>
        <taxon>Aspergillaceae</taxon>
        <taxon>Aspergillus</taxon>
        <taxon>Aspergillus subgen. Nidulantes</taxon>
    </lineage>
</organism>
<dbReference type="Pfam" id="PF07992">
    <property type="entry name" value="Pyr_redox_2"/>
    <property type="match status" value="1"/>
</dbReference>
<comment type="similarity">
    <text evidence="1">Belongs to the NADH dehydrogenase family.</text>
</comment>
<reference evidence="9 10" key="1">
    <citation type="submission" date="2024-07" db="EMBL/GenBank/DDBJ databases">
        <title>Section-level genome sequencing and comparative genomics of Aspergillus sections Usti and Cavernicolus.</title>
        <authorList>
            <consortium name="Lawrence Berkeley National Laboratory"/>
            <person name="Nybo J.L."/>
            <person name="Vesth T.C."/>
            <person name="Theobald S."/>
            <person name="Frisvad J.C."/>
            <person name="Larsen T.O."/>
            <person name="Kjaerboelling I."/>
            <person name="Rothschild-Mancinelli K."/>
            <person name="Lyhne E.K."/>
            <person name="Kogle M.E."/>
            <person name="Barry K."/>
            <person name="Clum A."/>
            <person name="Na H."/>
            <person name="Ledsgaard L."/>
            <person name="Lin J."/>
            <person name="Lipzen A."/>
            <person name="Kuo A."/>
            <person name="Riley R."/>
            <person name="Mondo S."/>
            <person name="LaButti K."/>
            <person name="Haridas S."/>
            <person name="Pangalinan J."/>
            <person name="Salamov A.A."/>
            <person name="Simmons B.A."/>
            <person name="Magnuson J.K."/>
            <person name="Chen J."/>
            <person name="Drula E."/>
            <person name="Henrissat B."/>
            <person name="Wiebenga A."/>
            <person name="Lubbers R.J."/>
            <person name="Gomes A.C."/>
            <person name="Makela M.R."/>
            <person name="Stajich J."/>
            <person name="Grigoriev I.V."/>
            <person name="Mortensen U.H."/>
            <person name="De vries R.P."/>
            <person name="Baker S.E."/>
            <person name="Andersen M.R."/>
        </authorList>
    </citation>
    <scope>NUCLEOTIDE SEQUENCE [LARGE SCALE GENOMIC DNA]</scope>
    <source>
        <strain evidence="9 10">CBS 600.67</strain>
    </source>
</reference>
<feature type="domain" description="FAD/NAD(P)-binding" evidence="7">
    <location>
        <begin position="103"/>
        <end position="433"/>
    </location>
</feature>
<dbReference type="Proteomes" id="UP001610335">
    <property type="component" value="Unassembled WGS sequence"/>
</dbReference>
<dbReference type="InterPro" id="IPR023753">
    <property type="entry name" value="FAD/NAD-binding_dom"/>
</dbReference>
<evidence type="ECO:0008006" key="11">
    <source>
        <dbReference type="Google" id="ProtNLM"/>
    </source>
</evidence>
<dbReference type="InterPro" id="IPR045024">
    <property type="entry name" value="NDH-2"/>
</dbReference>
<evidence type="ECO:0000256" key="5">
    <source>
        <dbReference type="ARBA" id="ARBA00023027"/>
    </source>
</evidence>
<feature type="compositionally biased region" description="Low complexity" evidence="6">
    <location>
        <begin position="41"/>
        <end position="57"/>
    </location>
</feature>
<dbReference type="PRINTS" id="PR00368">
    <property type="entry name" value="FADPNR"/>
</dbReference>
<dbReference type="PANTHER" id="PTHR43706">
    <property type="entry name" value="NADH DEHYDROGENASE"/>
    <property type="match status" value="1"/>
</dbReference>
<feature type="region of interest" description="Disordered" evidence="6">
    <location>
        <begin position="1"/>
        <end position="61"/>
    </location>
</feature>
<proteinExistence type="inferred from homology"/>
<keyword evidence="5" id="KW-0520">NAD</keyword>
<protein>
    <recommendedName>
        <fullName evidence="11">FAD/NAD(P)-binding domain-containing protein</fullName>
    </recommendedName>
</protein>
<dbReference type="InterPro" id="IPR036188">
    <property type="entry name" value="FAD/NAD-bd_sf"/>
</dbReference>
<dbReference type="PANTHER" id="PTHR43706:SF17">
    <property type="entry name" value="NADH DEHYDROGENASE (EUROFUNG)"/>
    <property type="match status" value="1"/>
</dbReference>
<keyword evidence="10" id="KW-1185">Reference proteome</keyword>
<evidence type="ECO:0000256" key="3">
    <source>
        <dbReference type="ARBA" id="ARBA00022827"/>
    </source>
</evidence>
<evidence type="ECO:0000256" key="2">
    <source>
        <dbReference type="ARBA" id="ARBA00022630"/>
    </source>
</evidence>
<keyword evidence="2" id="KW-0285">Flavoprotein</keyword>
<evidence type="ECO:0000313" key="10">
    <source>
        <dbReference type="Proteomes" id="UP001610335"/>
    </source>
</evidence>
<evidence type="ECO:0000256" key="1">
    <source>
        <dbReference type="ARBA" id="ARBA00005272"/>
    </source>
</evidence>
<dbReference type="Pfam" id="PF22366">
    <property type="entry name" value="NDH2_C"/>
    <property type="match status" value="1"/>
</dbReference>
<dbReference type="InterPro" id="IPR054585">
    <property type="entry name" value="NDH2-like_C"/>
</dbReference>
<keyword evidence="4" id="KW-0560">Oxidoreductase</keyword>
<name>A0ABR4IX87_9EURO</name>
<evidence type="ECO:0000259" key="8">
    <source>
        <dbReference type="Pfam" id="PF22366"/>
    </source>
</evidence>
<evidence type="ECO:0000259" key="7">
    <source>
        <dbReference type="Pfam" id="PF07992"/>
    </source>
</evidence>
<evidence type="ECO:0000313" key="9">
    <source>
        <dbReference type="EMBL" id="KAL2831477.1"/>
    </source>
</evidence>
<sequence length="528" mass="58126">MHAANLLLRGSGQGRQVPRRLPQILRVSTRTYHPRQVRQHTSQNRSSGSDTSSTPKSPLQGARWASSWRPWAPAIAVVLVAGGYYLTMKQHSETGDDSTSRQRLVILGSGWGAVSVIQGLNTRKFEITVVSPRDYFLFTPLLPSCTTGLINERSLMESIYSFFPGTKNSIRYHQAAATEIDPKRKIIVTKDPSSGRCSEIPFDQLVVAVGAETASFGIPGVQQHACFLKEVEDARMIRRRVVDCIQNAMRHAKGSDERRRLLNMIVVGGGPTGVEFAAELQDLFDQDLVQLFPEVKDDLRVSLIEALPNVLPMFSQKLIDFTRSSFEKQEINVRTKTMVTEVGKESLKVKVTNPDGSKSLEEIPFGLLVWAAGITCNSLIRNLMNKIPEQRDSRRGLAIDDNLVVNGTKDIWALGDCAASCNPPTAQVAHQQGAYLARVLNALDQNSACAITGPFVFQSQGALAYIGDDEAVADIKWLGKTFASGGPLTGLFWRGAYVSMCLSGRNRLLILADWVSAKFFGRPFASEK</sequence>
<keyword evidence="3" id="KW-0274">FAD</keyword>
<comment type="caution">
    <text evidence="9">The sequence shown here is derived from an EMBL/GenBank/DDBJ whole genome shotgun (WGS) entry which is preliminary data.</text>
</comment>
<gene>
    <name evidence="9" type="ORF">BDW59DRAFT_182130</name>
</gene>
<evidence type="ECO:0000256" key="6">
    <source>
        <dbReference type="SAM" id="MobiDB-lite"/>
    </source>
</evidence>
<dbReference type="Gene3D" id="3.50.50.100">
    <property type="match status" value="1"/>
</dbReference>